<keyword evidence="2" id="KW-1185">Reference proteome</keyword>
<evidence type="ECO:0000313" key="2">
    <source>
        <dbReference type="Proteomes" id="UP000024635"/>
    </source>
</evidence>
<name>A0A016VWD7_9BILA</name>
<evidence type="ECO:0000313" key="1">
    <source>
        <dbReference type="EMBL" id="EYC31352.1"/>
    </source>
</evidence>
<proteinExistence type="predicted"/>
<organism evidence="1 2">
    <name type="scientific">Ancylostoma ceylanicum</name>
    <dbReference type="NCBI Taxonomy" id="53326"/>
    <lineage>
        <taxon>Eukaryota</taxon>
        <taxon>Metazoa</taxon>
        <taxon>Ecdysozoa</taxon>
        <taxon>Nematoda</taxon>
        <taxon>Chromadorea</taxon>
        <taxon>Rhabditida</taxon>
        <taxon>Rhabditina</taxon>
        <taxon>Rhabditomorpha</taxon>
        <taxon>Strongyloidea</taxon>
        <taxon>Ancylostomatidae</taxon>
        <taxon>Ancylostomatinae</taxon>
        <taxon>Ancylostoma</taxon>
    </lineage>
</organism>
<dbReference type="AlphaFoldDB" id="A0A016VWD7"/>
<protein>
    <submittedName>
        <fullName evidence="1">Uncharacterized protein</fullName>
    </submittedName>
</protein>
<comment type="caution">
    <text evidence="1">The sequence shown here is derived from an EMBL/GenBank/DDBJ whole genome shotgun (WGS) entry which is preliminary data.</text>
</comment>
<dbReference type="OrthoDB" id="5920717at2759"/>
<dbReference type="EMBL" id="JARK01001340">
    <property type="protein sequence ID" value="EYC31352.1"/>
    <property type="molecule type" value="Genomic_DNA"/>
</dbReference>
<gene>
    <name evidence="1" type="primary">Acey_s0004.g2109</name>
    <name evidence="1" type="ORF">Y032_0004g2109</name>
</gene>
<dbReference type="Proteomes" id="UP000024635">
    <property type="component" value="Unassembled WGS sequence"/>
</dbReference>
<sequence>MSIISHLIKAPKKGSGLIISSAVVLLVCRDQVAEWLRRWTANPLGFPRVSSNLILIEAFANGETEPTRDRDPSRMRNSFGAPVLRAKIPEKSLCVSKIRFWERCSKKTVGSGGRVVKAMDC</sequence>
<accession>A0A016VWD7</accession>
<reference evidence="2" key="1">
    <citation type="journal article" date="2015" name="Nat. Genet.">
        <title>The genome and transcriptome of the zoonotic hookworm Ancylostoma ceylanicum identify infection-specific gene families.</title>
        <authorList>
            <person name="Schwarz E.M."/>
            <person name="Hu Y."/>
            <person name="Antoshechkin I."/>
            <person name="Miller M.M."/>
            <person name="Sternberg P.W."/>
            <person name="Aroian R.V."/>
        </authorList>
    </citation>
    <scope>NUCLEOTIDE SEQUENCE</scope>
    <source>
        <strain evidence="2">HY135</strain>
    </source>
</reference>